<keyword evidence="1" id="KW-0472">Membrane</keyword>
<gene>
    <name evidence="3" type="primary">LOC111110455</name>
</gene>
<dbReference type="RefSeq" id="XP_022302666.1">
    <property type="nucleotide sequence ID" value="XM_022446958.1"/>
</dbReference>
<dbReference type="OrthoDB" id="6216429at2759"/>
<accession>A0A8B8BI77</accession>
<evidence type="ECO:0000256" key="1">
    <source>
        <dbReference type="SAM" id="Phobius"/>
    </source>
</evidence>
<sequence length="188" mass="21479">MPNYTDWITQFNDFTANESKEDYLFTTKSPYTLAYCSVDETRCFVWNCPCRDDGRTDSPKLKTGDVTLKCSTKIIDSEKSKSEQATLTKNGFDFQGLTNTQSSIHQIHDTNERYGILPISLAFMFGTIFGSLLTLCAIQLRKLRKGGKRFTAYTIVTNETPVNYRKLNENPEEQFMCNNELGAIHLYS</sequence>
<proteinExistence type="predicted"/>
<evidence type="ECO:0000313" key="3">
    <source>
        <dbReference type="RefSeq" id="XP_022302666.1"/>
    </source>
</evidence>
<dbReference type="Proteomes" id="UP000694844">
    <property type="component" value="Chromosome 8"/>
</dbReference>
<organism evidence="2 3">
    <name type="scientific">Crassostrea virginica</name>
    <name type="common">Eastern oyster</name>
    <dbReference type="NCBI Taxonomy" id="6565"/>
    <lineage>
        <taxon>Eukaryota</taxon>
        <taxon>Metazoa</taxon>
        <taxon>Spiralia</taxon>
        <taxon>Lophotrochozoa</taxon>
        <taxon>Mollusca</taxon>
        <taxon>Bivalvia</taxon>
        <taxon>Autobranchia</taxon>
        <taxon>Pteriomorphia</taxon>
        <taxon>Ostreida</taxon>
        <taxon>Ostreoidea</taxon>
        <taxon>Ostreidae</taxon>
        <taxon>Crassostrea</taxon>
    </lineage>
</organism>
<keyword evidence="1" id="KW-1133">Transmembrane helix</keyword>
<dbReference type="AlphaFoldDB" id="A0A8B8BI77"/>
<name>A0A8B8BI77_CRAVI</name>
<evidence type="ECO:0000313" key="2">
    <source>
        <dbReference type="Proteomes" id="UP000694844"/>
    </source>
</evidence>
<dbReference type="GeneID" id="111110455"/>
<feature type="transmembrane region" description="Helical" evidence="1">
    <location>
        <begin position="116"/>
        <end position="140"/>
    </location>
</feature>
<keyword evidence="1" id="KW-0812">Transmembrane</keyword>
<reference evidence="3" key="1">
    <citation type="submission" date="2025-08" db="UniProtKB">
        <authorList>
            <consortium name="RefSeq"/>
        </authorList>
    </citation>
    <scope>IDENTIFICATION</scope>
    <source>
        <tissue evidence="3">Whole sample</tissue>
    </source>
</reference>
<protein>
    <submittedName>
        <fullName evidence="3">Uncharacterized protein LOC111110455 isoform X2</fullName>
    </submittedName>
</protein>
<keyword evidence="2" id="KW-1185">Reference proteome</keyword>